<sequence>MNYVTCVCFYAGGYRWAVEARHVKRIDSATLHPRHTDMETLLLKPPSRPTRWLTLHDAHGPWQLGIPGDSDIIQLSSAVLFPLPALLSARTHHPALCGVAMEENSLTLLLDGARMSPPNAHHSVG</sequence>
<dbReference type="InterPro" id="IPR036061">
    <property type="entry name" value="CheW-like_dom_sf"/>
</dbReference>
<reference evidence="2" key="1">
    <citation type="journal article" date="2019" name="Int. J. Syst. Evol. Microbiol.">
        <title>The Global Catalogue of Microorganisms (GCM) 10K type strain sequencing project: providing services to taxonomists for standard genome sequencing and annotation.</title>
        <authorList>
            <consortium name="The Broad Institute Genomics Platform"/>
            <consortium name="The Broad Institute Genome Sequencing Center for Infectious Disease"/>
            <person name="Wu L."/>
            <person name="Ma J."/>
        </authorList>
    </citation>
    <scope>NUCLEOTIDE SEQUENCE [LARGE SCALE GENOMIC DNA]</scope>
    <source>
        <strain evidence="2">CGMCC 1.15122</strain>
    </source>
</reference>
<dbReference type="EMBL" id="BMHM01000004">
    <property type="protein sequence ID" value="GGC94012.1"/>
    <property type="molecule type" value="Genomic_DNA"/>
</dbReference>
<dbReference type="Proteomes" id="UP000597301">
    <property type="component" value="Unassembled WGS sequence"/>
</dbReference>
<proteinExistence type="predicted"/>
<keyword evidence="2" id="KW-1185">Reference proteome</keyword>
<accession>A0ABQ1PAC9</accession>
<evidence type="ECO:0000313" key="1">
    <source>
        <dbReference type="EMBL" id="GGC94012.1"/>
    </source>
</evidence>
<protein>
    <submittedName>
        <fullName evidence="1">Uncharacterized protein</fullName>
    </submittedName>
</protein>
<dbReference type="SUPFAM" id="SSF50341">
    <property type="entry name" value="CheW-like"/>
    <property type="match status" value="1"/>
</dbReference>
<comment type="caution">
    <text evidence="1">The sequence shown here is derived from an EMBL/GenBank/DDBJ whole genome shotgun (WGS) entry which is preliminary data.</text>
</comment>
<dbReference type="RefSeq" id="WP_188639872.1">
    <property type="nucleotide sequence ID" value="NZ_BMHM01000004.1"/>
</dbReference>
<evidence type="ECO:0000313" key="2">
    <source>
        <dbReference type="Proteomes" id="UP000597301"/>
    </source>
</evidence>
<gene>
    <name evidence="1" type="ORF">GCM10011382_25510</name>
</gene>
<name>A0ABQ1PAC9_9GAMM</name>
<organism evidence="1 2">
    <name type="scientific">Vreelandella lutescens</name>
    <dbReference type="NCBI Taxonomy" id="1602943"/>
    <lineage>
        <taxon>Bacteria</taxon>
        <taxon>Pseudomonadati</taxon>
        <taxon>Pseudomonadota</taxon>
        <taxon>Gammaproteobacteria</taxon>
        <taxon>Oceanospirillales</taxon>
        <taxon>Halomonadaceae</taxon>
        <taxon>Vreelandella</taxon>
    </lineage>
</organism>